<organism evidence="1">
    <name type="scientific">marine metagenome</name>
    <dbReference type="NCBI Taxonomy" id="408172"/>
    <lineage>
        <taxon>unclassified sequences</taxon>
        <taxon>metagenomes</taxon>
        <taxon>ecological metagenomes</taxon>
    </lineage>
</organism>
<proteinExistence type="predicted"/>
<reference evidence="1" key="1">
    <citation type="submission" date="2018-05" db="EMBL/GenBank/DDBJ databases">
        <authorList>
            <person name="Lanie J.A."/>
            <person name="Ng W.-L."/>
            <person name="Kazmierczak K.M."/>
            <person name="Andrzejewski T.M."/>
            <person name="Davidsen T.M."/>
            <person name="Wayne K.J."/>
            <person name="Tettelin H."/>
            <person name="Glass J.I."/>
            <person name="Rusch D."/>
            <person name="Podicherti R."/>
            <person name="Tsui H.-C.T."/>
            <person name="Winkler M.E."/>
        </authorList>
    </citation>
    <scope>NUCLEOTIDE SEQUENCE</scope>
</reference>
<dbReference type="AlphaFoldDB" id="A0A383BMM3"/>
<dbReference type="EMBL" id="UINC01201341">
    <property type="protein sequence ID" value="SVE20638.1"/>
    <property type="molecule type" value="Genomic_DNA"/>
</dbReference>
<name>A0A383BMM3_9ZZZZ</name>
<evidence type="ECO:0000313" key="1">
    <source>
        <dbReference type="EMBL" id="SVE20638.1"/>
    </source>
</evidence>
<protein>
    <submittedName>
        <fullName evidence="1">Uncharacterized protein</fullName>
    </submittedName>
</protein>
<accession>A0A383BMM3</accession>
<gene>
    <name evidence="1" type="ORF">METZ01_LOCUS473492</name>
</gene>
<sequence>MPAETLRRFWTMLAHYQGQLWNGAEFARACP</sequence>